<comment type="similarity">
    <text evidence="2">Belongs to the CPA3 antiporters (TC 2.A.63) subunit F family.</text>
</comment>
<comment type="caution">
    <text evidence="9">The sequence shown here is derived from an EMBL/GenBank/DDBJ whole genome shotgun (WGS) entry which is preliminary data.</text>
</comment>
<evidence type="ECO:0000256" key="4">
    <source>
        <dbReference type="ARBA" id="ARBA00022475"/>
    </source>
</evidence>
<keyword evidence="10" id="KW-1185">Reference proteome</keyword>
<protein>
    <submittedName>
        <fullName evidence="9">Multisubunit sodium/proton antiporter MrpF subunit</fullName>
    </submittedName>
</protein>
<sequence length="91" mass="9782">MKIILIITISMLVVAAILTLFRLTRGPRSLDRAVAADVLVAIVIAGLGLEAAFNRHPTTLPILVVLCVVGFASSVSIARFLGPRESDREDR</sequence>
<dbReference type="Pfam" id="PF04066">
    <property type="entry name" value="MrpF_PhaF"/>
    <property type="match status" value="1"/>
</dbReference>
<keyword evidence="5 8" id="KW-0812">Transmembrane</keyword>
<dbReference type="AlphaFoldDB" id="A0A2T1A3F0"/>
<organism evidence="9 10">
    <name type="scientific">Antricoccus suffuscus</name>
    <dbReference type="NCBI Taxonomy" id="1629062"/>
    <lineage>
        <taxon>Bacteria</taxon>
        <taxon>Bacillati</taxon>
        <taxon>Actinomycetota</taxon>
        <taxon>Actinomycetes</taxon>
        <taxon>Geodermatophilales</taxon>
        <taxon>Antricoccaceae</taxon>
        <taxon>Antricoccus</taxon>
    </lineage>
</organism>
<dbReference type="GO" id="GO:0005886">
    <property type="term" value="C:plasma membrane"/>
    <property type="evidence" value="ECO:0007669"/>
    <property type="project" value="UniProtKB-SubCell"/>
</dbReference>
<evidence type="ECO:0000256" key="3">
    <source>
        <dbReference type="ARBA" id="ARBA00022448"/>
    </source>
</evidence>
<reference evidence="9 10" key="1">
    <citation type="submission" date="2018-03" db="EMBL/GenBank/DDBJ databases">
        <title>Genomic Encyclopedia of Archaeal and Bacterial Type Strains, Phase II (KMG-II): from individual species to whole genera.</title>
        <authorList>
            <person name="Goeker M."/>
        </authorList>
    </citation>
    <scope>NUCLEOTIDE SEQUENCE [LARGE SCALE GENOMIC DNA]</scope>
    <source>
        <strain evidence="9 10">DSM 100065</strain>
    </source>
</reference>
<evidence type="ECO:0000256" key="7">
    <source>
        <dbReference type="ARBA" id="ARBA00023136"/>
    </source>
</evidence>
<evidence type="ECO:0000256" key="1">
    <source>
        <dbReference type="ARBA" id="ARBA00004651"/>
    </source>
</evidence>
<name>A0A2T1A3F0_9ACTN</name>
<dbReference type="PANTHER" id="PTHR34702">
    <property type="entry name" value="NA(+)/H(+) ANTIPORTER SUBUNIT F1"/>
    <property type="match status" value="1"/>
</dbReference>
<keyword evidence="4" id="KW-1003">Cell membrane</keyword>
<feature type="transmembrane region" description="Helical" evidence="8">
    <location>
        <begin position="6"/>
        <end position="23"/>
    </location>
</feature>
<keyword evidence="3" id="KW-0813">Transport</keyword>
<evidence type="ECO:0000313" key="10">
    <source>
        <dbReference type="Proteomes" id="UP000237752"/>
    </source>
</evidence>
<keyword evidence="6 8" id="KW-1133">Transmembrane helix</keyword>
<proteinExistence type="inferred from homology"/>
<evidence type="ECO:0000256" key="6">
    <source>
        <dbReference type="ARBA" id="ARBA00022989"/>
    </source>
</evidence>
<evidence type="ECO:0000256" key="2">
    <source>
        <dbReference type="ARBA" id="ARBA00009212"/>
    </source>
</evidence>
<evidence type="ECO:0000313" key="9">
    <source>
        <dbReference type="EMBL" id="PRZ43017.1"/>
    </source>
</evidence>
<dbReference type="PANTHER" id="PTHR34702:SF1">
    <property type="entry name" value="NA(+)_H(+) ANTIPORTER SUBUNIT F"/>
    <property type="match status" value="1"/>
</dbReference>
<dbReference type="OrthoDB" id="3733837at2"/>
<feature type="transmembrane region" description="Helical" evidence="8">
    <location>
        <begin position="35"/>
        <end position="53"/>
    </location>
</feature>
<accession>A0A2T1A3F0</accession>
<comment type="subcellular location">
    <subcellularLocation>
        <location evidence="1">Cell membrane</location>
        <topology evidence="1">Multi-pass membrane protein</topology>
    </subcellularLocation>
</comment>
<dbReference type="GO" id="GO:0015385">
    <property type="term" value="F:sodium:proton antiporter activity"/>
    <property type="evidence" value="ECO:0007669"/>
    <property type="project" value="TreeGrafter"/>
</dbReference>
<dbReference type="Proteomes" id="UP000237752">
    <property type="component" value="Unassembled WGS sequence"/>
</dbReference>
<dbReference type="InterPro" id="IPR007208">
    <property type="entry name" value="MrpF/PhaF-like"/>
</dbReference>
<dbReference type="RefSeq" id="WP_106348002.1">
    <property type="nucleotide sequence ID" value="NZ_PVUE01000003.1"/>
</dbReference>
<evidence type="ECO:0000256" key="5">
    <source>
        <dbReference type="ARBA" id="ARBA00022692"/>
    </source>
</evidence>
<dbReference type="EMBL" id="PVUE01000003">
    <property type="protein sequence ID" value="PRZ43017.1"/>
    <property type="molecule type" value="Genomic_DNA"/>
</dbReference>
<feature type="transmembrane region" description="Helical" evidence="8">
    <location>
        <begin position="59"/>
        <end position="81"/>
    </location>
</feature>
<evidence type="ECO:0000256" key="8">
    <source>
        <dbReference type="SAM" id="Phobius"/>
    </source>
</evidence>
<gene>
    <name evidence="9" type="ORF">CLV47_10373</name>
</gene>
<keyword evidence="7 8" id="KW-0472">Membrane</keyword>